<dbReference type="AlphaFoldDB" id="A0A0K9XCS8"/>
<comment type="cofactor">
    <cofactor evidence="1">
        <name>pyridoxal 5'-phosphate</name>
        <dbReference type="ChEBI" id="CHEBI:597326"/>
    </cofactor>
</comment>
<reference evidence="11" key="1">
    <citation type="submission" date="2015-07" db="EMBL/GenBank/DDBJ databases">
        <title>Draft genome sequence of Streptomyces sp. CMAA 1322, a bacterium isolated from Caatinga biome, from dry forest semiarid of Brazil.</title>
        <authorList>
            <person name="Santos S.N."/>
            <person name="Gacesa R."/>
            <person name="Taketani R.G."/>
            <person name="Long P.F."/>
            <person name="Melo I.S."/>
        </authorList>
    </citation>
    <scope>NUCLEOTIDE SEQUENCE [LARGE SCALE GENOMIC DNA]</scope>
    <source>
        <strain evidence="11">CMAA 1322</strain>
    </source>
</reference>
<evidence type="ECO:0000259" key="9">
    <source>
        <dbReference type="Pfam" id="PF00266"/>
    </source>
</evidence>
<organism evidence="10 11">
    <name type="scientific">Streptomyces caatingaensis</name>
    <dbReference type="NCBI Taxonomy" id="1678637"/>
    <lineage>
        <taxon>Bacteria</taxon>
        <taxon>Bacillati</taxon>
        <taxon>Actinomycetota</taxon>
        <taxon>Actinomycetes</taxon>
        <taxon>Kitasatosporales</taxon>
        <taxon>Streptomycetaceae</taxon>
        <taxon>Streptomyces</taxon>
    </lineage>
</organism>
<accession>A0A0K9XCS8</accession>
<dbReference type="SUPFAM" id="SSF53383">
    <property type="entry name" value="PLP-dependent transferases"/>
    <property type="match status" value="1"/>
</dbReference>
<evidence type="ECO:0000256" key="7">
    <source>
        <dbReference type="ARBA" id="ARBA00023014"/>
    </source>
</evidence>
<dbReference type="PANTHER" id="PTHR11601:SF34">
    <property type="entry name" value="CYSTEINE DESULFURASE"/>
    <property type="match status" value="1"/>
</dbReference>
<dbReference type="InterPro" id="IPR016454">
    <property type="entry name" value="Cysteine_dSase"/>
</dbReference>
<dbReference type="InterPro" id="IPR000192">
    <property type="entry name" value="Aminotrans_V_dom"/>
</dbReference>
<keyword evidence="6" id="KW-0408">Iron</keyword>
<gene>
    <name evidence="10" type="ORF">AC230_18020</name>
</gene>
<dbReference type="InterPro" id="IPR015421">
    <property type="entry name" value="PyrdxlP-dep_Trfase_major"/>
</dbReference>
<comment type="similarity">
    <text evidence="2">Belongs to the class-V pyridoxal-phosphate-dependent aminotransferase family. NifS/IscS subfamily.</text>
</comment>
<evidence type="ECO:0000256" key="8">
    <source>
        <dbReference type="ARBA" id="ARBA00050776"/>
    </source>
</evidence>
<dbReference type="Pfam" id="PF00266">
    <property type="entry name" value="Aminotran_5"/>
    <property type="match status" value="1"/>
</dbReference>
<dbReference type="OrthoDB" id="9808002at2"/>
<dbReference type="PATRIC" id="fig|1678637.3.peg.3883"/>
<dbReference type="Gene3D" id="1.10.260.50">
    <property type="match status" value="1"/>
</dbReference>
<feature type="domain" description="Aminotransferase class V" evidence="9">
    <location>
        <begin position="3"/>
        <end position="372"/>
    </location>
</feature>
<dbReference type="Proteomes" id="UP000037288">
    <property type="component" value="Unassembled WGS sequence"/>
</dbReference>
<sequence>MAYLDHAATTPMLPEAVQAMTAQFAVAGNASSLHAAGRRARRTVEESREALAEALGARPSEVVLTAGGTEADNLAVKGMYWARRAADPARTRVLASPVEHHAVLDAVDWLAAHEGATVEYLPVDAYGRVHPDALREAIERDPSDVALATVMWANNEIGTVMPVRELADVAAGFDVPLHADAVQAVGQLDVRFADSGLAAMTVSAHKIGGPYGVGALLLGRRYAPVPLLHGGGQERHVRSGTLDVPGIAAFAVAGTLAAERREEFARAVGALRDRLIEGVRAAVPDAVLGGDPDPAGRLPANAHFSFPGCEGDSLLLLLDAQGIECSTGSACTAGVAQPSHVVLATGTDPELARGTLRFSLGHTSTEADVDAVIEAIGPVVKRARGAGLS</sequence>
<evidence type="ECO:0000313" key="10">
    <source>
        <dbReference type="EMBL" id="KNB51043.1"/>
    </source>
</evidence>
<keyword evidence="4" id="KW-0479">Metal-binding</keyword>
<evidence type="ECO:0000256" key="2">
    <source>
        <dbReference type="ARBA" id="ARBA00006490"/>
    </source>
</evidence>
<dbReference type="FunFam" id="3.40.640.10:FF:000084">
    <property type="entry name" value="IscS-like cysteine desulfurase"/>
    <property type="match status" value="1"/>
</dbReference>
<keyword evidence="11" id="KW-1185">Reference proteome</keyword>
<comment type="caution">
    <text evidence="10">The sequence shown here is derived from an EMBL/GenBank/DDBJ whole genome shotgun (WGS) entry which is preliminary data.</text>
</comment>
<comment type="catalytic activity">
    <reaction evidence="8">
        <text>(sulfur carrier)-H + L-cysteine = (sulfur carrier)-SH + L-alanine</text>
        <dbReference type="Rhea" id="RHEA:43892"/>
        <dbReference type="Rhea" id="RHEA-COMP:14737"/>
        <dbReference type="Rhea" id="RHEA-COMP:14739"/>
        <dbReference type="ChEBI" id="CHEBI:29917"/>
        <dbReference type="ChEBI" id="CHEBI:35235"/>
        <dbReference type="ChEBI" id="CHEBI:57972"/>
        <dbReference type="ChEBI" id="CHEBI:64428"/>
        <dbReference type="EC" id="2.8.1.7"/>
    </reaction>
</comment>
<keyword evidence="7" id="KW-0411">Iron-sulfur</keyword>
<keyword evidence="3" id="KW-0808">Transferase</keyword>
<dbReference type="PIRSF" id="PIRSF005572">
    <property type="entry name" value="NifS"/>
    <property type="match status" value="1"/>
</dbReference>
<evidence type="ECO:0000256" key="6">
    <source>
        <dbReference type="ARBA" id="ARBA00023004"/>
    </source>
</evidence>
<evidence type="ECO:0000256" key="1">
    <source>
        <dbReference type="ARBA" id="ARBA00001933"/>
    </source>
</evidence>
<keyword evidence="5" id="KW-0663">Pyridoxal phosphate</keyword>
<dbReference type="PANTHER" id="PTHR11601">
    <property type="entry name" value="CYSTEINE DESULFURYLASE FAMILY MEMBER"/>
    <property type="match status" value="1"/>
</dbReference>
<evidence type="ECO:0000313" key="11">
    <source>
        <dbReference type="Proteomes" id="UP000037288"/>
    </source>
</evidence>
<dbReference type="InterPro" id="IPR015422">
    <property type="entry name" value="PyrdxlP-dep_Trfase_small"/>
</dbReference>
<name>A0A0K9XCS8_9ACTN</name>
<evidence type="ECO:0000256" key="5">
    <source>
        <dbReference type="ARBA" id="ARBA00022898"/>
    </source>
</evidence>
<dbReference type="EMBL" id="LFXA01000011">
    <property type="protein sequence ID" value="KNB51043.1"/>
    <property type="molecule type" value="Genomic_DNA"/>
</dbReference>
<dbReference type="InterPro" id="IPR015424">
    <property type="entry name" value="PyrdxlP-dep_Trfase"/>
</dbReference>
<protein>
    <submittedName>
        <fullName evidence="10">Cysteine desulfurase</fullName>
    </submittedName>
</protein>
<dbReference type="GO" id="GO:0051536">
    <property type="term" value="F:iron-sulfur cluster binding"/>
    <property type="evidence" value="ECO:0007669"/>
    <property type="project" value="UniProtKB-KW"/>
</dbReference>
<dbReference type="GO" id="GO:0046872">
    <property type="term" value="F:metal ion binding"/>
    <property type="evidence" value="ECO:0007669"/>
    <property type="project" value="UniProtKB-KW"/>
</dbReference>
<dbReference type="RefSeq" id="WP_049717294.1">
    <property type="nucleotide sequence ID" value="NZ_LFXA01000011.1"/>
</dbReference>
<evidence type="ECO:0000256" key="4">
    <source>
        <dbReference type="ARBA" id="ARBA00022723"/>
    </source>
</evidence>
<dbReference type="Gene3D" id="3.90.1150.10">
    <property type="entry name" value="Aspartate Aminotransferase, domain 1"/>
    <property type="match status" value="1"/>
</dbReference>
<proteinExistence type="inferred from homology"/>
<dbReference type="STRING" id="1678637.AC230_18020"/>
<dbReference type="Gene3D" id="3.40.640.10">
    <property type="entry name" value="Type I PLP-dependent aspartate aminotransferase-like (Major domain)"/>
    <property type="match status" value="1"/>
</dbReference>
<dbReference type="GO" id="GO:0031071">
    <property type="term" value="F:cysteine desulfurase activity"/>
    <property type="evidence" value="ECO:0007669"/>
    <property type="project" value="UniProtKB-EC"/>
</dbReference>
<evidence type="ECO:0000256" key="3">
    <source>
        <dbReference type="ARBA" id="ARBA00022679"/>
    </source>
</evidence>